<sequence length="110" mass="12427">MIRQGCQSRLQASRGHPSWLSDGDDPSESKASRISKKKIVFVALCTFAWTPFICVLYVPPNWPNEGNCRHVCLNDCSDEVFTVCTPRMIRLHVKGGLQSNRLTASLQEYK</sequence>
<dbReference type="EMBL" id="MU069824">
    <property type="protein sequence ID" value="KAF5833195.1"/>
    <property type="molecule type" value="Genomic_DNA"/>
</dbReference>
<feature type="transmembrane region" description="Helical" evidence="2">
    <location>
        <begin position="39"/>
        <end position="58"/>
    </location>
</feature>
<evidence type="ECO:0000256" key="1">
    <source>
        <dbReference type="SAM" id="MobiDB-lite"/>
    </source>
</evidence>
<comment type="caution">
    <text evidence="3">The sequence shown here is derived from an EMBL/GenBank/DDBJ whole genome shotgun (WGS) entry which is preliminary data.</text>
</comment>
<keyword evidence="2" id="KW-1133">Transmembrane helix</keyword>
<evidence type="ECO:0000313" key="3">
    <source>
        <dbReference type="EMBL" id="KAF5833195.1"/>
    </source>
</evidence>
<name>A0ABQ7GF02_DUNSA</name>
<organism evidence="3 4">
    <name type="scientific">Dunaliella salina</name>
    <name type="common">Green alga</name>
    <name type="synonym">Protococcus salinus</name>
    <dbReference type="NCBI Taxonomy" id="3046"/>
    <lineage>
        <taxon>Eukaryota</taxon>
        <taxon>Viridiplantae</taxon>
        <taxon>Chlorophyta</taxon>
        <taxon>core chlorophytes</taxon>
        <taxon>Chlorophyceae</taxon>
        <taxon>CS clade</taxon>
        <taxon>Chlamydomonadales</taxon>
        <taxon>Dunaliellaceae</taxon>
        <taxon>Dunaliella</taxon>
    </lineage>
</organism>
<dbReference type="Proteomes" id="UP000815325">
    <property type="component" value="Unassembled WGS sequence"/>
</dbReference>
<evidence type="ECO:0000256" key="2">
    <source>
        <dbReference type="SAM" id="Phobius"/>
    </source>
</evidence>
<keyword evidence="4" id="KW-1185">Reference proteome</keyword>
<feature type="region of interest" description="Disordered" evidence="1">
    <location>
        <begin position="1"/>
        <end position="32"/>
    </location>
</feature>
<evidence type="ECO:0008006" key="5">
    <source>
        <dbReference type="Google" id="ProtNLM"/>
    </source>
</evidence>
<proteinExistence type="predicted"/>
<accession>A0ABQ7GF02</accession>
<protein>
    <recommendedName>
        <fullName evidence="5">G-protein coupled receptors family 1 profile domain-containing protein</fullName>
    </recommendedName>
</protein>
<keyword evidence="2" id="KW-0472">Membrane</keyword>
<reference evidence="3" key="1">
    <citation type="submission" date="2017-08" db="EMBL/GenBank/DDBJ databases">
        <authorList>
            <person name="Polle J.E."/>
            <person name="Barry K."/>
            <person name="Cushman J."/>
            <person name="Schmutz J."/>
            <person name="Tran D."/>
            <person name="Hathwaick L.T."/>
            <person name="Yim W.C."/>
            <person name="Jenkins J."/>
            <person name="Mckie-Krisberg Z.M."/>
            <person name="Prochnik S."/>
            <person name="Lindquist E."/>
            <person name="Dockter R.B."/>
            <person name="Adam C."/>
            <person name="Molina H."/>
            <person name="Bunkerborg J."/>
            <person name="Jin E."/>
            <person name="Buchheim M."/>
            <person name="Magnuson J."/>
        </authorList>
    </citation>
    <scope>NUCLEOTIDE SEQUENCE</scope>
    <source>
        <strain evidence="3">CCAP 19/18</strain>
    </source>
</reference>
<gene>
    <name evidence="3" type="ORF">DUNSADRAFT_10545</name>
</gene>
<evidence type="ECO:0000313" key="4">
    <source>
        <dbReference type="Proteomes" id="UP000815325"/>
    </source>
</evidence>
<feature type="compositionally biased region" description="Polar residues" evidence="1">
    <location>
        <begin position="1"/>
        <end position="11"/>
    </location>
</feature>
<keyword evidence="2" id="KW-0812">Transmembrane</keyword>